<proteinExistence type="predicted"/>
<evidence type="ECO:0000313" key="18">
    <source>
        <dbReference type="EMBL" id="EGV18665.1"/>
    </source>
</evidence>
<evidence type="ECO:0000256" key="15">
    <source>
        <dbReference type="PIRSR" id="PIRSR000977-2"/>
    </source>
</evidence>
<evidence type="ECO:0000256" key="5">
    <source>
        <dbReference type="ARBA" id="ARBA00022723"/>
    </source>
</evidence>
<keyword evidence="7 13" id="KW-0378">Hydrolase</keyword>
<dbReference type="SMART" id="SM00479">
    <property type="entry name" value="EXOIII"/>
    <property type="match status" value="1"/>
</dbReference>
<keyword evidence="4 13" id="KW-0540">Nuclease</keyword>
<dbReference type="Gene3D" id="3.30.1520.20">
    <property type="entry name" value="Exonuclease ExoI, domain 2"/>
    <property type="match status" value="1"/>
</dbReference>
<dbReference type="PROSITE" id="PS51784">
    <property type="entry name" value="EXOI_SH3"/>
    <property type="match status" value="1"/>
</dbReference>
<evidence type="ECO:0000256" key="3">
    <source>
        <dbReference type="ARBA" id="ARBA00019900"/>
    </source>
</evidence>
<feature type="binding site" evidence="14">
    <location>
        <position position="16"/>
    </location>
    <ligand>
        <name>substrate</name>
    </ligand>
</feature>
<dbReference type="InterPro" id="IPR034747">
    <property type="entry name" value="EXOI_SH3"/>
</dbReference>
<comment type="catalytic activity">
    <reaction evidence="1 13">
        <text>Exonucleolytic cleavage in the 3'- to 5'-direction to yield nucleoside 5'-phosphates.</text>
        <dbReference type="EC" id="3.1.11.1"/>
    </reaction>
</comment>
<keyword evidence="8 13" id="KW-0269">Exonuclease</keyword>
<dbReference type="InterPro" id="IPR036397">
    <property type="entry name" value="RNaseH_sf"/>
</dbReference>
<dbReference type="InterPro" id="IPR013520">
    <property type="entry name" value="Ribonucl_H"/>
</dbReference>
<keyword evidence="6 13" id="KW-0227">DNA damage</keyword>
<accession>F9UB47</accession>
<reference evidence="18 19" key="1">
    <citation type="submission" date="2011-06" db="EMBL/GenBank/DDBJ databases">
        <title>The draft genome of Thiocapsa marina 5811.</title>
        <authorList>
            <consortium name="US DOE Joint Genome Institute (JGI-PGF)"/>
            <person name="Lucas S."/>
            <person name="Han J."/>
            <person name="Cheng J.-F."/>
            <person name="Goodwin L."/>
            <person name="Pitluck S."/>
            <person name="Peters L."/>
            <person name="Land M.L."/>
            <person name="Hauser L."/>
            <person name="Vogl K."/>
            <person name="Liu Z."/>
            <person name="Imhoff J."/>
            <person name="Thiel V."/>
            <person name="Frigaard N.-U."/>
            <person name="Bryant D."/>
            <person name="Woyke T.J."/>
        </authorList>
    </citation>
    <scope>NUCLEOTIDE SEQUENCE [LARGE SCALE GENOMIC DNA]</scope>
    <source>
        <strain evidence="18 19">5811</strain>
    </source>
</reference>
<dbReference type="Gene3D" id="1.10.287.1240">
    <property type="match status" value="1"/>
</dbReference>
<organism evidence="18 19">
    <name type="scientific">Thiocapsa marina 5811</name>
    <dbReference type="NCBI Taxonomy" id="768671"/>
    <lineage>
        <taxon>Bacteria</taxon>
        <taxon>Pseudomonadati</taxon>
        <taxon>Pseudomonadota</taxon>
        <taxon>Gammaproteobacteria</taxon>
        <taxon>Chromatiales</taxon>
        <taxon>Chromatiaceae</taxon>
        <taxon>Thiocapsa</taxon>
    </lineage>
</organism>
<evidence type="ECO:0000256" key="10">
    <source>
        <dbReference type="ARBA" id="ARBA00023125"/>
    </source>
</evidence>
<keyword evidence="10" id="KW-0238">DNA-binding</keyword>
<dbReference type="PROSITE" id="PS51785">
    <property type="entry name" value="EXOI_C"/>
    <property type="match status" value="1"/>
</dbReference>
<dbReference type="Pfam" id="PF00929">
    <property type="entry name" value="RNase_T"/>
    <property type="match status" value="1"/>
</dbReference>
<dbReference type="EC" id="3.1.11.1" evidence="2 13"/>
<evidence type="ECO:0000256" key="1">
    <source>
        <dbReference type="ARBA" id="ARBA00000563"/>
    </source>
</evidence>
<comment type="subunit">
    <text evidence="12">Monomer. Interacts with ssb (via C-terminus); this interaction stimulates the exonuclease activity by recruiting the enzyme to its substrate.</text>
</comment>
<dbReference type="OrthoDB" id="9763470at2"/>
<dbReference type="GO" id="GO:0003677">
    <property type="term" value="F:DNA binding"/>
    <property type="evidence" value="ECO:0007669"/>
    <property type="project" value="UniProtKB-KW"/>
</dbReference>
<evidence type="ECO:0000256" key="14">
    <source>
        <dbReference type="PIRSR" id="PIRSR000977-1"/>
    </source>
</evidence>
<dbReference type="NCBIfam" id="NF008746">
    <property type="entry name" value="PRK11779.1"/>
    <property type="match status" value="1"/>
</dbReference>
<feature type="binding site" evidence="15">
    <location>
        <position position="14"/>
    </location>
    <ligand>
        <name>Mg(2+)</name>
        <dbReference type="ChEBI" id="CHEBI:18420"/>
        <label>1</label>
    </ligand>
</feature>
<feature type="binding site" evidence="14">
    <location>
        <position position="164"/>
    </location>
    <ligand>
        <name>substrate</name>
    </ligand>
</feature>
<dbReference type="PATRIC" id="fig|768671.3.peg.2208"/>
<dbReference type="InterPro" id="IPR013620">
    <property type="entry name" value="Exonuc_1_SH3"/>
</dbReference>
<keyword evidence="5 15" id="KW-0479">Metal-binding</keyword>
<dbReference type="Gene3D" id="3.30.420.10">
    <property type="entry name" value="Ribonuclease H-like superfamily/Ribonuclease H"/>
    <property type="match status" value="1"/>
</dbReference>
<feature type="domain" description="ExoI SH3-like" evidence="16">
    <location>
        <begin position="201"/>
        <end position="354"/>
    </location>
</feature>
<name>F9UB47_9GAMM</name>
<sequence length="484" mass="53615">MAGRPNAPTFLWHDYETWGSDPRRDRPCQFAAVRTDADLNEIGEPSMFFCCPSTDLLPHPEACLITGITPQLAERTGLIEAEFAAAVNAQLSVPGTCGVGYNSIRFDDEITRNLLYRNLLDPYAREWRNGNSRWDLIDALRLAHALRPGGLEWPTREDGTTSFKLEHLTAANGIDHGQAHDALADVRATIALARRLRHAQPKLFDYALTLRDKRRVRELLDRGVPLLHASARYPAAQGCIAPVLPLCAHPLNGNGVICVDLRAPPELLIDLSADELRTRLFSPAKSLPEGVERIPLKTIHVNRAPVLAPMKTLEPDAAARWSIDPGAVAAHARRLRECAAAIEMKVREVHSAPDGPTETDPDLMIYSGGFFSDADRRAMDGIHRLDPAELGDHAPSFQDPRLGEMLLRYRARNWPETLTPEEREDWDLFRLARLTDPAAGGSIVIDQFEQCLSALAEQHAGDPAKLAILEDLAEWAERVLDAEA</sequence>
<dbReference type="FunFam" id="3.30.420.10:FF:000033">
    <property type="entry name" value="Exodeoxyribonuclease I"/>
    <property type="match status" value="1"/>
</dbReference>
<evidence type="ECO:0000256" key="2">
    <source>
        <dbReference type="ARBA" id="ARBA00012108"/>
    </source>
</evidence>
<evidence type="ECO:0000313" key="19">
    <source>
        <dbReference type="Proteomes" id="UP000005459"/>
    </source>
</evidence>
<keyword evidence="9 15" id="KW-0460">Magnesium</keyword>
<evidence type="ECO:0000256" key="11">
    <source>
        <dbReference type="ARBA" id="ARBA00023204"/>
    </source>
</evidence>
<dbReference type="GO" id="GO:0006281">
    <property type="term" value="P:DNA repair"/>
    <property type="evidence" value="ECO:0007669"/>
    <property type="project" value="UniProtKB-KW"/>
</dbReference>
<dbReference type="PIRSF" id="PIRSF000977">
    <property type="entry name" value="Exodeoxyribonuclease_I"/>
    <property type="match status" value="1"/>
</dbReference>
<feature type="binding site" evidence="15">
    <location>
        <position position="16"/>
    </location>
    <ligand>
        <name>Mg(2+)</name>
        <dbReference type="ChEBI" id="CHEBI:18420"/>
        <label>2</label>
    </ligand>
</feature>
<dbReference type="Gene3D" id="1.20.1280.70">
    <property type="entry name" value="Exonuclease ExoI, domain 3"/>
    <property type="match status" value="1"/>
</dbReference>
<evidence type="ECO:0000256" key="4">
    <source>
        <dbReference type="ARBA" id="ARBA00022722"/>
    </source>
</evidence>
<evidence type="ECO:0000256" key="12">
    <source>
        <dbReference type="ARBA" id="ARBA00046792"/>
    </source>
</evidence>
<evidence type="ECO:0000256" key="9">
    <source>
        <dbReference type="ARBA" id="ARBA00022842"/>
    </source>
</evidence>
<dbReference type="GO" id="GO:0008310">
    <property type="term" value="F:single-stranded DNA 3'-5' DNA exonuclease activity"/>
    <property type="evidence" value="ECO:0007669"/>
    <property type="project" value="UniProtKB-EC"/>
</dbReference>
<dbReference type="Pfam" id="PF26016">
    <property type="entry name" value="ExoI_C"/>
    <property type="match status" value="1"/>
</dbReference>
<keyword evidence="11 13" id="KW-0234">DNA repair</keyword>
<dbReference type="InterPro" id="IPR012337">
    <property type="entry name" value="RNaseH-like_sf"/>
</dbReference>
<dbReference type="AlphaFoldDB" id="F9UB47"/>
<evidence type="ECO:0000259" key="16">
    <source>
        <dbReference type="PROSITE" id="PS51784"/>
    </source>
</evidence>
<dbReference type="RefSeq" id="WP_007192958.1">
    <property type="nucleotide sequence ID" value="NZ_AFWV01000006.1"/>
</dbReference>
<dbReference type="CDD" id="cd06138">
    <property type="entry name" value="ExoI_N"/>
    <property type="match status" value="1"/>
</dbReference>
<evidence type="ECO:0000256" key="13">
    <source>
        <dbReference type="PIRNR" id="PIRNR000977"/>
    </source>
</evidence>
<gene>
    <name evidence="18" type="ORF">ThimaDRAFT_2083</name>
</gene>
<feature type="binding site" evidence="15">
    <location>
        <position position="185"/>
    </location>
    <ligand>
        <name>Mg(2+)</name>
        <dbReference type="ChEBI" id="CHEBI:18420"/>
        <label>2</label>
    </ligand>
</feature>
<evidence type="ECO:0000259" key="17">
    <source>
        <dbReference type="PROSITE" id="PS51785"/>
    </source>
</evidence>
<dbReference type="STRING" id="768671.ThimaDRAFT_2083"/>
<dbReference type="EMBL" id="AFWV01000006">
    <property type="protein sequence ID" value="EGV18665.1"/>
    <property type="molecule type" value="Genomic_DNA"/>
</dbReference>
<dbReference type="GO" id="GO:0046872">
    <property type="term" value="F:metal ion binding"/>
    <property type="evidence" value="ECO:0007669"/>
    <property type="project" value="UniProtKB-KW"/>
</dbReference>
<evidence type="ECO:0000256" key="8">
    <source>
        <dbReference type="ARBA" id="ARBA00022839"/>
    </source>
</evidence>
<dbReference type="InterPro" id="IPR038649">
    <property type="entry name" value="EXOI_SH3_sf"/>
</dbReference>
<evidence type="ECO:0000256" key="7">
    <source>
        <dbReference type="ARBA" id="ARBA00022801"/>
    </source>
</evidence>
<keyword evidence="19" id="KW-1185">Reference proteome</keyword>
<feature type="domain" description="ExoI C-terminal" evidence="17">
    <location>
        <begin position="357"/>
        <end position="480"/>
    </location>
</feature>
<evidence type="ECO:0000256" key="6">
    <source>
        <dbReference type="ARBA" id="ARBA00022763"/>
    </source>
</evidence>
<dbReference type="InterPro" id="IPR023607">
    <property type="entry name" value="Exodeoxyribonuclease_I"/>
</dbReference>
<dbReference type="InterPro" id="IPR058561">
    <property type="entry name" value="Exonuc_1_C"/>
</dbReference>
<protein>
    <recommendedName>
        <fullName evidence="3 13">Exodeoxyribonuclease I</fullName>
        <ecNumber evidence="2 13">3.1.11.1</ecNumber>
    </recommendedName>
</protein>
<dbReference type="Proteomes" id="UP000005459">
    <property type="component" value="Unassembled WGS sequence"/>
</dbReference>
<dbReference type="eggNOG" id="COG2925">
    <property type="taxonomic scope" value="Bacteria"/>
</dbReference>
<comment type="cofactor">
    <cofactor evidence="15">
        <name>Mg(2+)</name>
        <dbReference type="ChEBI" id="CHEBI:18420"/>
    </cofactor>
    <text evidence="15">Binds 2 Mg(2+) ions per monomer.</text>
</comment>
<dbReference type="SUPFAM" id="SSF53098">
    <property type="entry name" value="Ribonuclease H-like"/>
    <property type="match status" value="1"/>
</dbReference>
<dbReference type="Pfam" id="PF08411">
    <property type="entry name" value="ExoI_SH3"/>
    <property type="match status" value="1"/>
</dbReference>